<accession>A0ABP9W7S2</accession>
<reference evidence="2 3" key="1">
    <citation type="submission" date="2024-02" db="EMBL/GenBank/DDBJ databases">
        <title>Deinococcus carri NBRC 110142.</title>
        <authorList>
            <person name="Ichikawa N."/>
            <person name="Katano-Makiyama Y."/>
            <person name="Hidaka K."/>
        </authorList>
    </citation>
    <scope>NUCLEOTIDE SEQUENCE [LARGE SCALE GENOMIC DNA]</scope>
    <source>
        <strain evidence="2 3">NBRC 110142</strain>
    </source>
</reference>
<proteinExistence type="predicted"/>
<evidence type="ECO:0000313" key="2">
    <source>
        <dbReference type="EMBL" id="GAA5513399.1"/>
    </source>
</evidence>
<evidence type="ECO:0000259" key="1">
    <source>
        <dbReference type="Pfam" id="PF19694"/>
    </source>
</evidence>
<name>A0ABP9W7S2_9DEIO</name>
<evidence type="ECO:0000313" key="3">
    <source>
        <dbReference type="Proteomes" id="UP001401887"/>
    </source>
</evidence>
<comment type="caution">
    <text evidence="2">The sequence shown here is derived from an EMBL/GenBank/DDBJ whole genome shotgun (WGS) entry which is preliminary data.</text>
</comment>
<organism evidence="2 3">
    <name type="scientific">Deinococcus carri</name>
    <dbReference type="NCBI Taxonomy" id="1211323"/>
    <lineage>
        <taxon>Bacteria</taxon>
        <taxon>Thermotogati</taxon>
        <taxon>Deinococcota</taxon>
        <taxon>Deinococci</taxon>
        <taxon>Deinococcales</taxon>
        <taxon>Deinococcaceae</taxon>
        <taxon>Deinococcus</taxon>
    </lineage>
</organism>
<feature type="domain" description="DUF6194" evidence="1">
    <location>
        <begin position="1"/>
        <end position="146"/>
    </location>
</feature>
<dbReference type="Proteomes" id="UP001401887">
    <property type="component" value="Unassembled WGS sequence"/>
</dbReference>
<dbReference type="Pfam" id="PF19694">
    <property type="entry name" value="DUF6194"/>
    <property type="match status" value="1"/>
</dbReference>
<sequence>MNEQAIREAVVHRYPDTEVVEAMGDFFFFACGQLDPDRRMPFATLVTSDPYERVARLDRPGVFRLNVGVTPETYRALFGELPRGDGSAVVETGHDFAALDQLMPHPTYAPMGWIGVLNPGAETLQTLWPLLDEAHARAARRVRARANRRDSGA</sequence>
<dbReference type="EMBL" id="BAABRP010000007">
    <property type="protein sequence ID" value="GAA5513399.1"/>
    <property type="molecule type" value="Genomic_DNA"/>
</dbReference>
<dbReference type="RefSeq" id="WP_345464957.1">
    <property type="nucleotide sequence ID" value="NZ_BAABRP010000007.1"/>
</dbReference>
<dbReference type="InterPro" id="IPR045676">
    <property type="entry name" value="DUF6194"/>
</dbReference>
<gene>
    <name evidence="2" type="ORF">Dcar01_02134</name>
</gene>
<protein>
    <recommendedName>
        <fullName evidence="1">DUF6194 domain-containing protein</fullName>
    </recommendedName>
</protein>
<keyword evidence="3" id="KW-1185">Reference proteome</keyword>